<dbReference type="Proteomes" id="UP001319870">
    <property type="component" value="Unassembled WGS sequence"/>
</dbReference>
<organism evidence="1 2">
    <name type="scientific">Isoptericola luteus</name>
    <dbReference type="NCBI Taxonomy" id="2879484"/>
    <lineage>
        <taxon>Bacteria</taxon>
        <taxon>Bacillati</taxon>
        <taxon>Actinomycetota</taxon>
        <taxon>Actinomycetes</taxon>
        <taxon>Micrococcales</taxon>
        <taxon>Promicromonosporaceae</taxon>
        <taxon>Isoptericola</taxon>
    </lineage>
</organism>
<gene>
    <name evidence="1" type="ORF">LEP48_01295</name>
</gene>
<evidence type="ECO:0008006" key="3">
    <source>
        <dbReference type="Google" id="ProtNLM"/>
    </source>
</evidence>
<reference evidence="1 2" key="1">
    <citation type="submission" date="2021-09" db="EMBL/GenBank/DDBJ databases">
        <title>Isoptericola luteus sp. nov., a novel bacterium isolated from Harbin, the capital city of Heilongjiang province.</title>
        <authorList>
            <person name="Li J."/>
        </authorList>
    </citation>
    <scope>NUCLEOTIDE SEQUENCE [LARGE SCALE GENOMIC DNA]</scope>
    <source>
        <strain evidence="1 2">NEAU-Y5</strain>
    </source>
</reference>
<evidence type="ECO:0000313" key="1">
    <source>
        <dbReference type="EMBL" id="MCA5891985.1"/>
    </source>
</evidence>
<evidence type="ECO:0000313" key="2">
    <source>
        <dbReference type="Proteomes" id="UP001319870"/>
    </source>
</evidence>
<name>A0ABS7ZAA7_9MICO</name>
<protein>
    <recommendedName>
        <fullName evidence="3">DUF4145 domain-containing protein</fullName>
    </recommendedName>
</protein>
<comment type="caution">
    <text evidence="1">The sequence shown here is derived from an EMBL/GenBank/DDBJ whole genome shotgun (WGS) entry which is preliminary data.</text>
</comment>
<dbReference type="RefSeq" id="WP_225563707.1">
    <property type="nucleotide sequence ID" value="NZ_JAIXCQ010000001.1"/>
</dbReference>
<keyword evidence="2" id="KW-1185">Reference proteome</keyword>
<dbReference type="EMBL" id="JAIXCQ010000001">
    <property type="protein sequence ID" value="MCA5891985.1"/>
    <property type="molecule type" value="Genomic_DNA"/>
</dbReference>
<sequence length="180" mass="20873">MLFDFEAFGRQVYREENSMTMFLKGHLWVEHAMDETLRRHFKRPTALGDRFTFSQKARMVDAIGLASSELMSSIRIMNRDRNNAVHNLEFEMTDEDLARINQLVRKHGPGHPGPSDAETDRHKMSMAAWFFMVVTILGIDIKFEEYLATSTSDQFRVGIDEIWHGMDDKVKEEFSALASH</sequence>
<accession>A0ABS7ZAA7</accession>
<proteinExistence type="predicted"/>